<dbReference type="EMBL" id="CAEZVF010000152">
    <property type="protein sequence ID" value="CAB4626051.1"/>
    <property type="molecule type" value="Genomic_DNA"/>
</dbReference>
<proteinExistence type="predicted"/>
<organism evidence="2">
    <name type="scientific">freshwater metagenome</name>
    <dbReference type="NCBI Taxonomy" id="449393"/>
    <lineage>
        <taxon>unclassified sequences</taxon>
        <taxon>metagenomes</taxon>
        <taxon>ecological metagenomes</taxon>
    </lineage>
</organism>
<dbReference type="AlphaFoldDB" id="A0A6J6IN80"/>
<dbReference type="Gene3D" id="2.40.10.10">
    <property type="entry name" value="Trypsin-like serine proteases"/>
    <property type="match status" value="1"/>
</dbReference>
<dbReference type="InterPro" id="IPR009003">
    <property type="entry name" value="Peptidase_S1_PA"/>
</dbReference>
<protein>
    <submittedName>
        <fullName evidence="2">Unannotated protein</fullName>
    </submittedName>
</protein>
<name>A0A6J6IN80_9ZZZZ</name>
<gene>
    <name evidence="2" type="ORF">UFOPK1939_00933</name>
</gene>
<feature type="region of interest" description="Disordered" evidence="1">
    <location>
        <begin position="77"/>
        <end position="97"/>
    </location>
</feature>
<dbReference type="SUPFAM" id="SSF50494">
    <property type="entry name" value="Trypsin-like serine proteases"/>
    <property type="match status" value="1"/>
</dbReference>
<reference evidence="2" key="1">
    <citation type="submission" date="2020-05" db="EMBL/GenBank/DDBJ databases">
        <authorList>
            <person name="Chiriac C."/>
            <person name="Salcher M."/>
            <person name="Ghai R."/>
            <person name="Kavagutti S V."/>
        </authorList>
    </citation>
    <scope>NUCLEOTIDE SEQUENCE</scope>
</reference>
<accession>A0A6J6IN80</accession>
<evidence type="ECO:0000313" key="2">
    <source>
        <dbReference type="EMBL" id="CAB4626051.1"/>
    </source>
</evidence>
<dbReference type="InterPro" id="IPR043504">
    <property type="entry name" value="Peptidase_S1_PA_chymotrypsin"/>
</dbReference>
<evidence type="ECO:0000256" key="1">
    <source>
        <dbReference type="SAM" id="MobiDB-lite"/>
    </source>
</evidence>
<sequence length="142" mass="14716">MWTTHTRRSPVYSVQRTPLVAGSGNLCAAGERTLTYCGLRVAETNVTVMYCDNNSCGGSLSWNQVHLLKGMTRATKSSTPCSRTGDSGGAVYSPAKGPHGESGGVRAVGIVSGVGTGSGCNIYFTPIGVAEKLFGAKVMVHS</sequence>